<comment type="similarity">
    <text evidence="3 8">Belongs to the gamma-glutamyltransferase family.</text>
</comment>
<dbReference type="PRINTS" id="PR01210">
    <property type="entry name" value="GGTRANSPTASE"/>
</dbReference>
<dbReference type="PANTHER" id="PTHR43199">
    <property type="entry name" value="GLUTATHIONE HYDROLASE"/>
    <property type="match status" value="1"/>
</dbReference>
<dbReference type="Proteomes" id="UP000055035">
    <property type="component" value="Unassembled WGS sequence"/>
</dbReference>
<dbReference type="InterPro" id="IPR055262">
    <property type="entry name" value="GGT_CS"/>
</dbReference>
<feature type="chain" id="PRO_5006914699" description="Glutathione hydrolase proenzyme" evidence="9">
    <location>
        <begin position="20"/>
        <end position="567"/>
    </location>
</feature>
<comment type="PTM">
    <text evidence="8">Cleaved by autocatalysis into a large and a small subunit.</text>
</comment>
<dbReference type="InterPro" id="IPR043137">
    <property type="entry name" value="GGT_ssub_C"/>
</dbReference>
<keyword evidence="4 8" id="KW-0012">Acyltransferase</keyword>
<feature type="binding site" evidence="7">
    <location>
        <begin position="385"/>
        <end position="387"/>
    </location>
    <ligand>
        <name>L-glutamate</name>
        <dbReference type="ChEBI" id="CHEBI:29985"/>
    </ligand>
</feature>
<dbReference type="GO" id="GO:0103068">
    <property type="term" value="F:leukotriene C4 gamma-glutamyl transferase activity"/>
    <property type="evidence" value="ECO:0007669"/>
    <property type="project" value="UniProtKB-EC"/>
</dbReference>
<evidence type="ECO:0000256" key="8">
    <source>
        <dbReference type="RuleBase" id="RU368036"/>
    </source>
</evidence>
<feature type="binding site" evidence="7">
    <location>
        <position position="459"/>
    </location>
    <ligand>
        <name>L-glutamate</name>
        <dbReference type="ChEBI" id="CHEBI:29985"/>
    </ligand>
</feature>
<evidence type="ECO:0000256" key="4">
    <source>
        <dbReference type="ARBA" id="ARBA00023315"/>
    </source>
</evidence>
<keyword evidence="9" id="KW-0732">Signal</keyword>
<dbReference type="RefSeq" id="WP_058471872.1">
    <property type="nucleotide sequence ID" value="NZ_CAAAIC010000010.1"/>
</dbReference>
<feature type="signal peptide" evidence="9">
    <location>
        <begin position="1"/>
        <end position="19"/>
    </location>
</feature>
<keyword evidence="8" id="KW-0317">Glutathione biosynthesis</keyword>
<keyword evidence="11" id="KW-1185">Reference proteome</keyword>
<dbReference type="GO" id="GO:0036374">
    <property type="term" value="F:glutathione hydrolase activity"/>
    <property type="evidence" value="ECO:0007669"/>
    <property type="project" value="UniProtKB-UniRule"/>
</dbReference>
<dbReference type="OrthoDB" id="5297205at2"/>
<dbReference type="PATRIC" id="fig|456.5.peg.2684"/>
<dbReference type="NCBIfam" id="TIGR00066">
    <property type="entry name" value="g_glut_trans"/>
    <property type="match status" value="1"/>
</dbReference>
<reference evidence="10 11" key="1">
    <citation type="submission" date="2015-11" db="EMBL/GenBank/DDBJ databases">
        <title>Genomic analysis of 38 Legionella species identifies large and diverse effector repertoires.</title>
        <authorList>
            <person name="Burstein D."/>
            <person name="Amaro F."/>
            <person name="Zusman T."/>
            <person name="Lifshitz Z."/>
            <person name="Cohen O."/>
            <person name="Gilbert J.A."/>
            <person name="Pupko T."/>
            <person name="Shuman H.A."/>
            <person name="Segal G."/>
        </authorList>
    </citation>
    <scope>NUCLEOTIDE SEQUENCE [LARGE SCALE GENOMIC DNA]</scope>
    <source>
        <strain evidence="10 11">BL-540</strain>
    </source>
</reference>
<comment type="catalytic activity">
    <reaction evidence="5 8">
        <text>an N-terminal (5-L-glutamyl)-[peptide] + an alpha-amino acid = 5-L-glutamyl amino acid + an N-terminal L-alpha-aminoacyl-[peptide]</text>
        <dbReference type="Rhea" id="RHEA:23904"/>
        <dbReference type="Rhea" id="RHEA-COMP:9780"/>
        <dbReference type="Rhea" id="RHEA-COMP:9795"/>
        <dbReference type="ChEBI" id="CHEBI:77644"/>
        <dbReference type="ChEBI" id="CHEBI:78597"/>
        <dbReference type="ChEBI" id="CHEBI:78599"/>
        <dbReference type="ChEBI" id="CHEBI:78608"/>
        <dbReference type="EC" id="2.3.2.2"/>
    </reaction>
</comment>
<dbReference type="STRING" id="456.Ljor_2496"/>
<evidence type="ECO:0000256" key="1">
    <source>
        <dbReference type="ARBA" id="ARBA00001049"/>
    </source>
</evidence>
<dbReference type="EC" id="2.3.2.2" evidence="8"/>
<dbReference type="EC" id="3.4.19.13" evidence="8"/>
<protein>
    <recommendedName>
        <fullName evidence="8">Glutathione hydrolase proenzyme</fullName>
        <ecNumber evidence="8">2.3.2.2</ecNumber>
        <ecNumber evidence="8">3.4.19.13</ecNumber>
    </recommendedName>
    <component>
        <recommendedName>
            <fullName evidence="8">Glutathione hydrolase large chain</fullName>
        </recommendedName>
    </component>
    <component>
        <recommendedName>
            <fullName evidence="8">Glutathione hydrolase small chain</fullName>
        </recommendedName>
    </component>
</protein>
<dbReference type="InterPro" id="IPR043138">
    <property type="entry name" value="GGT_lsub"/>
</dbReference>
<feature type="binding site" evidence="7">
    <location>
        <position position="93"/>
    </location>
    <ligand>
        <name>L-glutamate</name>
        <dbReference type="ChEBI" id="CHEBI:29985"/>
    </ligand>
</feature>
<dbReference type="AlphaFoldDB" id="A0A0W0VDK1"/>
<dbReference type="UniPathway" id="UPA00204"/>
<keyword evidence="8" id="KW-0865">Zymogen</keyword>
<evidence type="ECO:0000313" key="11">
    <source>
        <dbReference type="Proteomes" id="UP000055035"/>
    </source>
</evidence>
<feature type="binding site" evidence="7">
    <location>
        <position position="409"/>
    </location>
    <ligand>
        <name>L-glutamate</name>
        <dbReference type="ChEBI" id="CHEBI:29985"/>
    </ligand>
</feature>
<proteinExistence type="inferred from homology"/>
<dbReference type="EMBL" id="LNYJ01000011">
    <property type="protein sequence ID" value="KTD18190.1"/>
    <property type="molecule type" value="Genomic_DNA"/>
</dbReference>
<evidence type="ECO:0000313" key="10">
    <source>
        <dbReference type="EMBL" id="KTD18190.1"/>
    </source>
</evidence>
<dbReference type="Pfam" id="PF01019">
    <property type="entry name" value="G_glu_transpept"/>
    <property type="match status" value="1"/>
</dbReference>
<comment type="catalytic activity">
    <reaction evidence="1 8">
        <text>an S-substituted glutathione + H2O = an S-substituted L-cysteinylglycine + L-glutamate</text>
        <dbReference type="Rhea" id="RHEA:59468"/>
        <dbReference type="ChEBI" id="CHEBI:15377"/>
        <dbReference type="ChEBI" id="CHEBI:29985"/>
        <dbReference type="ChEBI" id="CHEBI:90779"/>
        <dbReference type="ChEBI" id="CHEBI:143103"/>
        <dbReference type="EC" id="3.4.19.13"/>
    </reaction>
</comment>
<dbReference type="Gene3D" id="1.10.246.130">
    <property type="match status" value="1"/>
</dbReference>
<evidence type="ECO:0000256" key="3">
    <source>
        <dbReference type="ARBA" id="ARBA00009381"/>
    </source>
</evidence>
<accession>A0A0W0VDK1</accession>
<name>A0A0W0VDK1_9GAMM</name>
<dbReference type="SUPFAM" id="SSF56235">
    <property type="entry name" value="N-terminal nucleophile aminohydrolases (Ntn hydrolases)"/>
    <property type="match status" value="1"/>
</dbReference>
<dbReference type="InterPro" id="IPR029055">
    <property type="entry name" value="Ntn_hydrolases_N"/>
</dbReference>
<dbReference type="InterPro" id="IPR051792">
    <property type="entry name" value="GGT_bact"/>
</dbReference>
<comment type="catalytic activity">
    <reaction evidence="2 8">
        <text>glutathione + H2O = L-cysteinylglycine + L-glutamate</text>
        <dbReference type="Rhea" id="RHEA:28807"/>
        <dbReference type="ChEBI" id="CHEBI:15377"/>
        <dbReference type="ChEBI" id="CHEBI:29985"/>
        <dbReference type="ChEBI" id="CHEBI:57925"/>
        <dbReference type="ChEBI" id="CHEBI:61694"/>
        <dbReference type="EC" id="3.4.19.13"/>
    </reaction>
</comment>
<organism evidence="10 11">
    <name type="scientific">Legionella jordanis</name>
    <dbReference type="NCBI Taxonomy" id="456"/>
    <lineage>
        <taxon>Bacteria</taxon>
        <taxon>Pseudomonadati</taxon>
        <taxon>Pseudomonadota</taxon>
        <taxon>Gammaproteobacteria</taxon>
        <taxon>Legionellales</taxon>
        <taxon>Legionellaceae</taxon>
        <taxon>Legionella</taxon>
    </lineage>
</organism>
<comment type="caution">
    <text evidence="10">The sequence shown here is derived from an EMBL/GenBank/DDBJ whole genome shotgun (WGS) entry which is preliminary data.</text>
</comment>
<comment type="pathway">
    <text evidence="8">Sulfur metabolism; glutathione metabolism.</text>
</comment>
<evidence type="ECO:0000256" key="2">
    <source>
        <dbReference type="ARBA" id="ARBA00001089"/>
    </source>
</evidence>
<feature type="binding site" evidence="7">
    <location>
        <begin position="438"/>
        <end position="439"/>
    </location>
    <ligand>
        <name>L-glutamate</name>
        <dbReference type="ChEBI" id="CHEBI:29985"/>
    </ligand>
</feature>
<keyword evidence="8" id="KW-0378">Hydrolase</keyword>
<dbReference type="Gene3D" id="3.60.20.40">
    <property type="match status" value="1"/>
</dbReference>
<evidence type="ECO:0000256" key="6">
    <source>
        <dbReference type="PIRSR" id="PIRSR600101-1"/>
    </source>
</evidence>
<dbReference type="GO" id="GO:0006751">
    <property type="term" value="P:glutathione catabolic process"/>
    <property type="evidence" value="ECO:0007669"/>
    <property type="project" value="UniProtKB-UniRule"/>
</dbReference>
<dbReference type="PANTHER" id="PTHR43199:SF6">
    <property type="entry name" value="GLUTATHIONE HYDROLASE PROENZYME"/>
    <property type="match status" value="1"/>
</dbReference>
<gene>
    <name evidence="10" type="ORF">Ljor_2496</name>
</gene>
<evidence type="ECO:0000256" key="9">
    <source>
        <dbReference type="SAM" id="SignalP"/>
    </source>
</evidence>
<evidence type="ECO:0000256" key="7">
    <source>
        <dbReference type="PIRSR" id="PIRSR600101-2"/>
    </source>
</evidence>
<evidence type="ECO:0000256" key="5">
    <source>
        <dbReference type="ARBA" id="ARBA00047417"/>
    </source>
</evidence>
<dbReference type="InterPro" id="IPR000101">
    <property type="entry name" value="GGT_peptidase"/>
</dbReference>
<keyword evidence="8" id="KW-0808">Transferase</keyword>
<sequence>MKKFVILFFSIISSINAQTNQIFPPGYAVATAHPLATNAGLEILAAGGNAFDAAVAVSAVLAVVEPYHSGLGGGGFWLLHLEREQQDILVDGREVAPLAAHKDMFLDANGKPVPGLSLNGGLAAAIPGEPAALSYIAKHYGRLPLATTLAPAIRLAENGFIVDEQFHYFSTMADRLSMLKRFPATAAVFLNKGKPYEIGQRLKQPDLANTLKLLANQGHDGFYRGKVAEQLVKAVADAGGVWSLNDLAQYQVKLRTPLHASYHNVLITTAPPPSGGGVALITMLNILSPYPLEQFTEAKRVHFITEAMRLAYWQRERIGDPDFSEVPLEQLLSAENAGKLRQYIREDKATASIKLPKKSAISEPQHTTHISILDKEGNRVSATMTVNFIFGSSVVAAGTGVLLNDEMDDFSSKVGEKNVFGVVGSQKNSIAPGKRPVSSMTPTFLETPNRLAIVGTPGGSRIPTMILLATLVFEQFKGAISMVSAMRFHHQYLPDVLQFEPETFSPAVQEELKRMGYQLMALTEYFGDMQAISWDKNNNVLTAASDPRHMGLAAVLSNQSGGYGVNY</sequence>
<dbReference type="PROSITE" id="PS00462">
    <property type="entry name" value="G_GLU_TRANSPEPTIDASE"/>
    <property type="match status" value="1"/>
</dbReference>
<feature type="active site" description="Nucleophile" evidence="6">
    <location>
        <position position="367"/>
    </location>
</feature>
<comment type="subunit">
    <text evidence="8">This enzyme consists of two polypeptide chains, which are synthesized in precursor form from a single polypeptide.</text>
</comment>
<dbReference type="GO" id="GO:0006750">
    <property type="term" value="P:glutathione biosynthetic process"/>
    <property type="evidence" value="ECO:0007669"/>
    <property type="project" value="UniProtKB-KW"/>
</dbReference>